<dbReference type="RefSeq" id="WP_152763782.1">
    <property type="nucleotide sequence ID" value="NZ_WHLY01000002.1"/>
</dbReference>
<dbReference type="Pfam" id="PF13648">
    <property type="entry name" value="Lipocalin_4"/>
    <property type="match status" value="1"/>
</dbReference>
<name>A0A7C9FZC9_9BACT</name>
<protein>
    <recommendedName>
        <fullName evidence="2">Lipocalin-like domain-containing protein</fullName>
    </recommendedName>
</protein>
<gene>
    <name evidence="3" type="ORF">GBK04_22990</name>
</gene>
<evidence type="ECO:0000313" key="4">
    <source>
        <dbReference type="Proteomes" id="UP000479293"/>
    </source>
</evidence>
<evidence type="ECO:0000256" key="1">
    <source>
        <dbReference type="SAM" id="SignalP"/>
    </source>
</evidence>
<dbReference type="AlphaFoldDB" id="A0A7C9FZC9"/>
<evidence type="ECO:0000259" key="2">
    <source>
        <dbReference type="Pfam" id="PF13648"/>
    </source>
</evidence>
<sequence length="166" mass="18282">MKAMKKLRSGSLGALLFVSLLTLNACKTDKSEVKPDDGVPVFVDKKWATVSSTVSPKIDLDGDGTPDEDLFAPVPDCEKDDMILMQRDGKYFLDNGEKKCNATDPASEQLGTWKYTAATKTILISDTEGNEQHWLVLESTATRLKMQNTTAIQDTNYTLTVVMKAN</sequence>
<feature type="signal peptide" evidence="1">
    <location>
        <begin position="1"/>
        <end position="27"/>
    </location>
</feature>
<feature type="domain" description="Lipocalin-like" evidence="2">
    <location>
        <begin position="65"/>
        <end position="145"/>
    </location>
</feature>
<feature type="chain" id="PRO_5028823836" description="Lipocalin-like domain-containing protein" evidence="1">
    <location>
        <begin position="28"/>
        <end position="166"/>
    </location>
</feature>
<organism evidence="3 4">
    <name type="scientific">Salmonirosea aquatica</name>
    <dbReference type="NCBI Taxonomy" id="2654236"/>
    <lineage>
        <taxon>Bacteria</taxon>
        <taxon>Pseudomonadati</taxon>
        <taxon>Bacteroidota</taxon>
        <taxon>Cytophagia</taxon>
        <taxon>Cytophagales</taxon>
        <taxon>Spirosomataceae</taxon>
        <taxon>Salmonirosea</taxon>
    </lineage>
</organism>
<dbReference type="EMBL" id="WHLY01000002">
    <property type="protein sequence ID" value="MPR36133.1"/>
    <property type="molecule type" value="Genomic_DNA"/>
</dbReference>
<comment type="caution">
    <text evidence="3">The sequence shown here is derived from an EMBL/GenBank/DDBJ whole genome shotgun (WGS) entry which is preliminary data.</text>
</comment>
<evidence type="ECO:0000313" key="3">
    <source>
        <dbReference type="EMBL" id="MPR36133.1"/>
    </source>
</evidence>
<keyword evidence="4" id="KW-1185">Reference proteome</keyword>
<proteinExistence type="predicted"/>
<dbReference type="InterPro" id="IPR024311">
    <property type="entry name" value="Lipocalin-like"/>
</dbReference>
<keyword evidence="1" id="KW-0732">Signal</keyword>
<accession>A0A7C9FZC9</accession>
<dbReference type="Proteomes" id="UP000479293">
    <property type="component" value="Unassembled WGS sequence"/>
</dbReference>
<reference evidence="3 4" key="1">
    <citation type="submission" date="2019-10" db="EMBL/GenBank/DDBJ databases">
        <title>Draft Genome Sequence of Cytophagaceae sp. SJW1-29.</title>
        <authorList>
            <person name="Choi A."/>
        </authorList>
    </citation>
    <scope>NUCLEOTIDE SEQUENCE [LARGE SCALE GENOMIC DNA]</scope>
    <source>
        <strain evidence="3 4">SJW1-29</strain>
    </source>
</reference>